<protein>
    <submittedName>
        <fullName evidence="4">Protein kti12</fullName>
    </submittedName>
</protein>
<dbReference type="InterPro" id="IPR013641">
    <property type="entry name" value="KTI12/PSTK"/>
</dbReference>
<dbReference type="SUPFAM" id="SSF52540">
    <property type="entry name" value="P-loop containing nucleoside triphosphate hydrolases"/>
    <property type="match status" value="1"/>
</dbReference>
<dbReference type="STRING" id="425264.A0A3G2S7I2"/>
<name>A0A3G2S7I2_MALR7</name>
<evidence type="ECO:0000256" key="1">
    <source>
        <dbReference type="ARBA" id="ARBA00022741"/>
    </source>
</evidence>
<gene>
    <name evidence="4" type="primary">kti12</name>
    <name evidence="4" type="ORF">DNF11_2178</name>
</gene>
<dbReference type="InterPro" id="IPR027417">
    <property type="entry name" value="P-loop_NTPase"/>
</dbReference>
<dbReference type="VEuPathDB" id="FungiDB:DNF11_2178"/>
<evidence type="ECO:0000313" key="4">
    <source>
        <dbReference type="EMBL" id="AYO43128.1"/>
    </source>
</evidence>
<dbReference type="Pfam" id="PF08433">
    <property type="entry name" value="KTI12"/>
    <property type="match status" value="1"/>
</dbReference>
<reference evidence="4 5" key="1">
    <citation type="submission" date="2018-10" db="EMBL/GenBank/DDBJ databases">
        <title>Complete genome sequence of Malassezia restricta CBS 7877.</title>
        <authorList>
            <person name="Morand S.C."/>
            <person name="Bertignac M."/>
            <person name="Iltis A."/>
            <person name="Kolder I."/>
            <person name="Pirovano W."/>
            <person name="Jourdain R."/>
            <person name="Clavaud C."/>
        </authorList>
    </citation>
    <scope>NUCLEOTIDE SEQUENCE [LARGE SCALE GENOMIC DNA]</scope>
    <source>
        <strain evidence="4 5">CBS 7877</strain>
    </source>
</reference>
<sequence length="318" mass="35256">MALLVVTGLPCSGRSTRVKEIQSYFESRLESNPSLSRVCVIQDADVHVDRHVYESQRTEGRARAAYLSAVRRALSPSAIVIADGGAGLNIKGSRYELWCATRELGLRCATLYIACPSTLCHAWNTRRRERGEPSYTDICLDELIYRFEEPTPEARWHRPLFTTTTTGAPDAPECLPTPLDGLWEAITQAKVQPPKAVTLVRKKTTNNSLELLDTVTQAVLGAISEYRAQGGAMCGSISLSLPQFIPPPPIVFTCPPLNTFPSPARLQTLRRQFVRVYAGKAEYADSLALTSQPEPERHIAQMFTAWLQETLTSNKIHS</sequence>
<keyword evidence="5" id="KW-1185">Reference proteome</keyword>
<comment type="similarity">
    <text evidence="3">Belongs to the KTI12 family.</text>
</comment>
<accession>A0A3G2S7I2</accession>
<keyword evidence="1" id="KW-0547">Nucleotide-binding</keyword>
<dbReference type="PANTHER" id="PTHR12435">
    <property type="match status" value="1"/>
</dbReference>
<dbReference type="AlphaFoldDB" id="A0A3G2S7I2"/>
<keyword evidence="2" id="KW-0067">ATP-binding</keyword>
<dbReference type="Gene3D" id="3.40.50.300">
    <property type="entry name" value="P-loop containing nucleotide triphosphate hydrolases"/>
    <property type="match status" value="1"/>
</dbReference>
<dbReference type="GO" id="GO:0005524">
    <property type="term" value="F:ATP binding"/>
    <property type="evidence" value="ECO:0007669"/>
    <property type="project" value="UniProtKB-KW"/>
</dbReference>
<evidence type="ECO:0000256" key="2">
    <source>
        <dbReference type="ARBA" id="ARBA00022840"/>
    </source>
</evidence>
<dbReference type="Proteomes" id="UP000269793">
    <property type="component" value="Chromosome III"/>
</dbReference>
<dbReference type="OrthoDB" id="9972657at2759"/>
<proteinExistence type="inferred from homology"/>
<dbReference type="EMBL" id="CP033150">
    <property type="protein sequence ID" value="AYO43128.1"/>
    <property type="molecule type" value="Genomic_DNA"/>
</dbReference>
<organism evidence="4 5">
    <name type="scientific">Malassezia restricta (strain ATCC 96810 / NBRC 103918 / CBS 7877)</name>
    <name type="common">Seborrheic dermatitis infection agent</name>
    <dbReference type="NCBI Taxonomy" id="425264"/>
    <lineage>
        <taxon>Eukaryota</taxon>
        <taxon>Fungi</taxon>
        <taxon>Dikarya</taxon>
        <taxon>Basidiomycota</taxon>
        <taxon>Ustilaginomycotina</taxon>
        <taxon>Malasseziomycetes</taxon>
        <taxon>Malasseziales</taxon>
        <taxon>Malasseziaceae</taxon>
        <taxon>Malassezia</taxon>
    </lineage>
</organism>
<evidence type="ECO:0000313" key="5">
    <source>
        <dbReference type="Proteomes" id="UP000269793"/>
    </source>
</evidence>
<evidence type="ECO:0000256" key="3">
    <source>
        <dbReference type="ARBA" id="ARBA00025768"/>
    </source>
</evidence>